<dbReference type="InterPro" id="IPR013249">
    <property type="entry name" value="RNA_pol_sigma70_r4_t2"/>
</dbReference>
<dbReference type="Pfam" id="PF04542">
    <property type="entry name" value="Sigma70_r2"/>
    <property type="match status" value="1"/>
</dbReference>
<dbReference type="PANTHER" id="PTHR43133">
    <property type="entry name" value="RNA POLYMERASE ECF-TYPE SIGMA FACTO"/>
    <property type="match status" value="1"/>
</dbReference>
<dbReference type="SUPFAM" id="SSF88946">
    <property type="entry name" value="Sigma2 domain of RNA polymerase sigma factors"/>
    <property type="match status" value="1"/>
</dbReference>
<organism evidence="7 8">
    <name type="scientific">Paracidovorax konjaci</name>
    <dbReference type="NCBI Taxonomy" id="32040"/>
    <lineage>
        <taxon>Bacteria</taxon>
        <taxon>Pseudomonadati</taxon>
        <taxon>Pseudomonadota</taxon>
        <taxon>Betaproteobacteria</taxon>
        <taxon>Burkholderiales</taxon>
        <taxon>Comamonadaceae</taxon>
        <taxon>Paracidovorax</taxon>
    </lineage>
</organism>
<feature type="domain" description="RNA polymerase sigma factor 70 region 4 type 2" evidence="6">
    <location>
        <begin position="102"/>
        <end position="153"/>
    </location>
</feature>
<dbReference type="InterPro" id="IPR036388">
    <property type="entry name" value="WH-like_DNA-bd_sf"/>
</dbReference>
<dbReference type="GO" id="GO:0016987">
    <property type="term" value="F:sigma factor activity"/>
    <property type="evidence" value="ECO:0007669"/>
    <property type="project" value="UniProtKB-KW"/>
</dbReference>
<keyword evidence="3" id="KW-0731">Sigma factor</keyword>
<dbReference type="GO" id="GO:0003677">
    <property type="term" value="F:DNA binding"/>
    <property type="evidence" value="ECO:0007669"/>
    <property type="project" value="InterPro"/>
</dbReference>
<feature type="domain" description="RNA polymerase sigma-70 region 2" evidence="5">
    <location>
        <begin position="4"/>
        <end position="70"/>
    </location>
</feature>
<evidence type="ECO:0000313" key="8">
    <source>
        <dbReference type="Proteomes" id="UP000199517"/>
    </source>
</evidence>
<dbReference type="SUPFAM" id="SSF88659">
    <property type="entry name" value="Sigma3 and sigma4 domains of RNA polymerase sigma factors"/>
    <property type="match status" value="1"/>
</dbReference>
<accession>A0A1I1X1J2</accession>
<evidence type="ECO:0000259" key="6">
    <source>
        <dbReference type="Pfam" id="PF08281"/>
    </source>
</evidence>
<dbReference type="Gene3D" id="1.10.1740.10">
    <property type="match status" value="1"/>
</dbReference>
<keyword evidence="4" id="KW-0804">Transcription</keyword>
<keyword evidence="2" id="KW-0805">Transcription regulation</keyword>
<evidence type="ECO:0000259" key="5">
    <source>
        <dbReference type="Pfam" id="PF04542"/>
    </source>
</evidence>
<dbReference type="OrthoDB" id="8536462at2"/>
<dbReference type="EMBL" id="FOMQ01000011">
    <property type="protein sequence ID" value="SFD99563.1"/>
    <property type="molecule type" value="Genomic_DNA"/>
</dbReference>
<evidence type="ECO:0000313" key="7">
    <source>
        <dbReference type="EMBL" id="SFD99563.1"/>
    </source>
</evidence>
<keyword evidence="8" id="KW-1185">Reference proteome</keyword>
<dbReference type="NCBIfam" id="TIGR02937">
    <property type="entry name" value="sigma70-ECF"/>
    <property type="match status" value="1"/>
</dbReference>
<dbReference type="Gene3D" id="1.10.10.10">
    <property type="entry name" value="Winged helix-like DNA-binding domain superfamily/Winged helix DNA-binding domain"/>
    <property type="match status" value="1"/>
</dbReference>
<dbReference type="InterPro" id="IPR039425">
    <property type="entry name" value="RNA_pol_sigma-70-like"/>
</dbReference>
<dbReference type="Proteomes" id="UP000199517">
    <property type="component" value="Unassembled WGS sequence"/>
</dbReference>
<protein>
    <submittedName>
        <fullName evidence="7">RNA polymerase sigma-70 factor, ECF subfamily</fullName>
    </submittedName>
</protein>
<dbReference type="GO" id="GO:0006352">
    <property type="term" value="P:DNA-templated transcription initiation"/>
    <property type="evidence" value="ECO:0007669"/>
    <property type="project" value="InterPro"/>
</dbReference>
<dbReference type="InterPro" id="IPR007627">
    <property type="entry name" value="RNA_pol_sigma70_r2"/>
</dbReference>
<dbReference type="CDD" id="cd06171">
    <property type="entry name" value="Sigma70_r4"/>
    <property type="match status" value="1"/>
</dbReference>
<gene>
    <name evidence="7" type="ORF">SAMN04489710_11164</name>
</gene>
<dbReference type="Pfam" id="PF08281">
    <property type="entry name" value="Sigma70_r4_2"/>
    <property type="match status" value="1"/>
</dbReference>
<dbReference type="AlphaFoldDB" id="A0A1I1X1J2"/>
<dbReference type="InterPro" id="IPR014284">
    <property type="entry name" value="RNA_pol_sigma-70_dom"/>
</dbReference>
<dbReference type="STRING" id="32040.SAMN04489710_11164"/>
<dbReference type="RefSeq" id="WP_092954349.1">
    <property type="nucleotide sequence ID" value="NZ_FOMQ01000011.1"/>
</dbReference>
<name>A0A1I1X1J2_9BURK</name>
<evidence type="ECO:0000256" key="2">
    <source>
        <dbReference type="ARBA" id="ARBA00023015"/>
    </source>
</evidence>
<proteinExistence type="inferred from homology"/>
<evidence type="ECO:0000256" key="4">
    <source>
        <dbReference type="ARBA" id="ARBA00023163"/>
    </source>
</evidence>
<dbReference type="PANTHER" id="PTHR43133:SF63">
    <property type="entry name" value="RNA POLYMERASE SIGMA FACTOR FECI-RELATED"/>
    <property type="match status" value="1"/>
</dbReference>
<dbReference type="InterPro" id="IPR013325">
    <property type="entry name" value="RNA_pol_sigma_r2"/>
</dbReference>
<reference evidence="8" key="1">
    <citation type="submission" date="2016-10" db="EMBL/GenBank/DDBJ databases">
        <authorList>
            <person name="Varghese N."/>
            <person name="Submissions S."/>
        </authorList>
    </citation>
    <scope>NUCLEOTIDE SEQUENCE [LARGE SCALE GENOMIC DNA]</scope>
    <source>
        <strain evidence="8">DSM 7481</strain>
    </source>
</reference>
<dbReference type="InterPro" id="IPR013324">
    <property type="entry name" value="RNA_pol_sigma_r3/r4-like"/>
</dbReference>
<evidence type="ECO:0000256" key="1">
    <source>
        <dbReference type="ARBA" id="ARBA00010641"/>
    </source>
</evidence>
<sequence>MHTLYQDHHPWLQSLLRKRVGNRDDAADLAQDTFVRVLRSSVPLEDIREPQHYLATVARGLVADFFRRRTLEQAYLDYLTTLPEALAPSPEEQAQHQQALCALDRTLHGLPPKVRAAFVLAHYEELTYPEIAERLGVSLRTVSNYLTRAMEHCCLALA</sequence>
<comment type="similarity">
    <text evidence="1">Belongs to the sigma-70 factor family. ECF subfamily.</text>
</comment>
<evidence type="ECO:0000256" key="3">
    <source>
        <dbReference type="ARBA" id="ARBA00023082"/>
    </source>
</evidence>